<evidence type="ECO:0000256" key="5">
    <source>
        <dbReference type="SAM" id="Phobius"/>
    </source>
</evidence>
<sequence length="1927" mass="210599">MAHDKIDGFTIDLGLDTSDIDKGMANLQRRLKTTDAEMKKNLSTFDKAEKSVEKYETEIEGLNKSLTQQARVSEQAQKKVDQLKRAQESANDKLEESAKTAQDARRNYEALSKTYSEIDNKLKQYKSNVDSAQKAQKQMQNTVTALSAKMKNAKSSVDNLQQEFNELKNSGNASEKELEALGRQVTIAKNEYNSLSRSVDRAKQDLNESKIATANAKNALQDFSDANREAMVASKTAMNSAKKDADQAEKSYASLNREVSQLPAKMDKAAISALKEATAYNVFQGRIDETTDELKAFEREQIKAAGFSGLFARMGNAWTETQQKIDAIGDSFRNVGYVVNGIGFGGLVSNISTIIPVAGSAVSAIAGIGGAATAATGGAIGMAGVYGTALSAVAAFSGQAKTALKMLEDGQIAVTAEVTRYQSALSGLQNQWKGLVQANQAAIFNTMSNGINIARTALTRLTPFITKTTNQIAAASGRMRDWVKSSENANNAFKMINNIGPPIFQNILNSAMKVGDGLTHIFTQFGPLFSWTGKQVESLADKFNSWANSSQTDKGIAQFINYTKTNLPIVGQIFGNVFSGIFSIFGAFSGHSHKMLVAIQSVTQSFKEWAANLKNTEGFKNFLKYLESNGPVVWQLLKNIGSIIVGLVRGMAPIGAVMLRVTTAITGFISKVVNAHPAVGALIGVLTIMAGSLMSLIPQFAIFRSALLGATGAETLFGEAGAFATIKTKLASAATVVWTGVTKAATIATEGLGLAIKFMTGPIGLVITAIGLLVAGIIYLWKNNETFRNFVINAWTSIKNAAIATFGFLKPYIVAIWNGIKVASMIVWNGLKIAATATWNAIKFAVLHPIQSLKIAITAIWNGIKFVSVALWNGIKFAVLAIISTWWTSVKLYFTAWKIGITAIWNAIKFVSIAVWNGIKIAVTSIIRAMITSARAIIGGLRAFIIGAWTFIKSTSIRVWTAIKNGVLGAIRGLSAGVRKVISTLRSWLIGAWTFIKNKTVALARAMSTSVRRMFTTMWNGVKKVMSVLRNWIVKAWTFVKNKTISIVRAMYNNIKRWFNNIWKFTKSVFSKLKNWTIKLWNTIKNKVISIIRSWYNNTKKWFNNIWKFTRSIFNKLKNWTVRTWTSIKNKVISIIKSWYNNVKKWFNNIWKTTKSIFNKLRSWLVNTWKKIRSSVVNIVKSLWTGVKRVWSSLASGTRRTFSRVKSSLVNTWKSIKSSVVGTVKSLWSRVRGTFNNMASGLKSIIGRIKSHITGMVNAIKGGLNKLVKGVNWIGGKLGMDKKIPYLSTGTESTHKQNFIRNGKISRPTLATVNDKGPGNGKGKTGHQELIQRKKKLFAPQGKNVTVPLQKGDKVINGRNTQRFQRQGLVPKFSTGTDPGKAVRKNMLRGAKKSTHSHNHGGVDAGEMMGGVGGAGGAAKEAWNYVSSKAKGFGSGAKKTYSKLSEGAKKMLNNSKDALGAAGQWAKKKAGDLMDFVGHPGKLLDKVLSEFGVDFSMVHGEIPTMLWDGMWKRLKDSVKALIGGWLDDASEGDGDGKYIKYLDRIRTPYSPDGPPKGYPFHWAHPGIDLPYINEKVQTPLAGTIKTGEMPGGFGHYLRVMSKPYDAYFGHLQKWLVKDGQHVKPGDTIGISGSTGASTGPHLHYEMNKHGFAANTGHSIDPVKWLKSHNGSKGGGSRKASAWRPEVIKALKANHLPTSSSYVNAWIRQIDSESGGNAGVTQHGYTDVNTGGNEAKGLVQVTPSTFAGAKLPGHGNILNGLDNLMAGIHYAKQRYGSSMLGVIGHGHGYATGGLIKNSGWYNIAEGGYPEWVIPTDPNRRTDAMKLLALAAKDIQGSKSKGNKRPSAFSSKSVSSNTNDTELLLKMIEGQQQQISVLMELARSNQAIAEKDFNPSIDQYAHERQVFNSIDKYERQKSRKANFKPVEVR</sequence>
<protein>
    <submittedName>
        <fullName evidence="7">Putative tail length tapemeasure protein</fullName>
    </submittedName>
</protein>
<feature type="transmembrane region" description="Helical" evidence="5">
    <location>
        <begin position="826"/>
        <end position="846"/>
    </location>
</feature>
<feature type="region of interest" description="Disordered" evidence="4">
    <location>
        <begin position="77"/>
        <end position="103"/>
    </location>
</feature>
<evidence type="ECO:0000256" key="3">
    <source>
        <dbReference type="SAM" id="Coils"/>
    </source>
</evidence>
<feature type="transmembrane region" description="Helical" evidence="5">
    <location>
        <begin position="899"/>
        <end position="919"/>
    </location>
</feature>
<keyword evidence="5" id="KW-0472">Membrane</keyword>
<dbReference type="Pfam" id="PF01551">
    <property type="entry name" value="Peptidase_M23"/>
    <property type="match status" value="1"/>
</dbReference>
<dbReference type="CDD" id="cd12797">
    <property type="entry name" value="M23_peptidase"/>
    <property type="match status" value="1"/>
</dbReference>
<feature type="transmembrane region" description="Helical" evidence="5">
    <location>
        <begin position="866"/>
        <end position="887"/>
    </location>
</feature>
<dbReference type="InterPro" id="IPR016047">
    <property type="entry name" value="M23ase_b-sheet_dom"/>
</dbReference>
<keyword evidence="3" id="KW-0175">Coiled coil</keyword>
<dbReference type="InterPro" id="IPR011055">
    <property type="entry name" value="Dup_hybrid_motif"/>
</dbReference>
<dbReference type="GO" id="GO:0031640">
    <property type="term" value="P:killing of cells of another organism"/>
    <property type="evidence" value="ECO:0007669"/>
    <property type="project" value="UniProtKB-KW"/>
</dbReference>
<dbReference type="Gene3D" id="1.20.120.20">
    <property type="entry name" value="Apolipoprotein"/>
    <property type="match status" value="1"/>
</dbReference>
<evidence type="ECO:0000313" key="7">
    <source>
        <dbReference type="EMBL" id="ASN69336.1"/>
    </source>
</evidence>
<feature type="transmembrane region" description="Helical" evidence="5">
    <location>
        <begin position="801"/>
        <end position="820"/>
    </location>
</feature>
<dbReference type="Gene3D" id="2.70.70.10">
    <property type="entry name" value="Glucose Permease (Domain IIA)"/>
    <property type="match status" value="1"/>
</dbReference>
<keyword evidence="2" id="KW-0081">Bacteriolytic enzyme</keyword>
<feature type="transmembrane region" description="Helical" evidence="5">
    <location>
        <begin position="678"/>
        <end position="697"/>
    </location>
</feature>
<reference evidence="7" key="1">
    <citation type="submission" date="2017-06" db="EMBL/GenBank/DDBJ databases">
        <title>Novel phages from South African skin metaviromes.</title>
        <authorList>
            <person name="van Zyl L.J."/>
            <person name="Abrahams Y."/>
            <person name="Stander E.A."/>
            <person name="Kirby B.M."/>
            <person name="Clavaud C."/>
            <person name="Farcet C."/>
            <person name="Breton L."/>
            <person name="Trindade M.I."/>
        </authorList>
    </citation>
    <scope>NUCLEOTIDE SEQUENCE</scope>
</reference>
<accession>A0A2H4JA01</accession>
<proteinExistence type="predicted"/>
<feature type="coiled-coil region" evidence="3">
    <location>
        <begin position="238"/>
        <end position="300"/>
    </location>
</feature>
<dbReference type="GO" id="GO:0042742">
    <property type="term" value="P:defense response to bacterium"/>
    <property type="evidence" value="ECO:0007669"/>
    <property type="project" value="UniProtKB-KW"/>
</dbReference>
<dbReference type="SUPFAM" id="SSF51261">
    <property type="entry name" value="Duplicated hybrid motif"/>
    <property type="match status" value="1"/>
</dbReference>
<feature type="domain" description="M23ase beta-sheet core" evidence="6">
    <location>
        <begin position="1564"/>
        <end position="1652"/>
    </location>
</feature>
<feature type="transmembrane region" description="Helical" evidence="5">
    <location>
        <begin position="569"/>
        <end position="588"/>
    </location>
</feature>
<dbReference type="SUPFAM" id="SSF53955">
    <property type="entry name" value="Lysozyme-like"/>
    <property type="match status" value="1"/>
</dbReference>
<keyword evidence="5" id="KW-1133">Transmembrane helix</keyword>
<dbReference type="GO" id="GO:0003824">
    <property type="term" value="F:catalytic activity"/>
    <property type="evidence" value="ECO:0007669"/>
    <property type="project" value="UniProtKB-KW"/>
</dbReference>
<feature type="transmembrane region" description="Helical" evidence="5">
    <location>
        <begin position="931"/>
        <end position="952"/>
    </location>
</feature>
<evidence type="ECO:0000259" key="6">
    <source>
        <dbReference type="Pfam" id="PF01551"/>
    </source>
</evidence>
<dbReference type="SUPFAM" id="SSF57997">
    <property type="entry name" value="Tropomyosin"/>
    <property type="match status" value="1"/>
</dbReference>
<gene>
    <name evidence="7" type="ORF">10S14_14</name>
</gene>
<name>A0A2H4JA01_9CAUD</name>
<feature type="transmembrane region" description="Helical" evidence="5">
    <location>
        <begin position="763"/>
        <end position="781"/>
    </location>
</feature>
<evidence type="ECO:0000256" key="2">
    <source>
        <dbReference type="ARBA" id="ARBA00022638"/>
    </source>
</evidence>
<evidence type="ECO:0000256" key="4">
    <source>
        <dbReference type="SAM" id="MobiDB-lite"/>
    </source>
</evidence>
<dbReference type="Gene3D" id="1.10.287.950">
    <property type="entry name" value="Methyl-accepting chemotaxis protein"/>
    <property type="match status" value="1"/>
</dbReference>
<keyword evidence="1" id="KW-0929">Antimicrobial</keyword>
<organism evidence="7">
    <name type="scientific">uncultured Caudovirales phage</name>
    <dbReference type="NCBI Taxonomy" id="2100421"/>
    <lineage>
        <taxon>Viruses</taxon>
        <taxon>Duplodnaviria</taxon>
        <taxon>Heunggongvirae</taxon>
        <taxon>Uroviricota</taxon>
        <taxon>Caudoviricetes</taxon>
        <taxon>Peduoviridae</taxon>
        <taxon>Maltschvirus</taxon>
        <taxon>Maltschvirus maltsch</taxon>
    </lineage>
</organism>
<dbReference type="InterPro" id="IPR023346">
    <property type="entry name" value="Lysozyme-like_dom_sf"/>
</dbReference>
<evidence type="ECO:0000256" key="1">
    <source>
        <dbReference type="ARBA" id="ARBA00022529"/>
    </source>
</evidence>
<dbReference type="PANTHER" id="PTHR37813">
    <property type="entry name" value="FELS-2 PROPHAGE PROTEIN"/>
    <property type="match status" value="1"/>
</dbReference>
<dbReference type="CDD" id="cd13402">
    <property type="entry name" value="LT_TF-like"/>
    <property type="match status" value="1"/>
</dbReference>
<dbReference type="EMBL" id="MF417889">
    <property type="protein sequence ID" value="ASN69336.1"/>
    <property type="molecule type" value="Genomic_DNA"/>
</dbReference>
<dbReference type="PANTHER" id="PTHR37813:SF1">
    <property type="entry name" value="FELS-2 PROPHAGE PROTEIN"/>
    <property type="match status" value="1"/>
</dbReference>
<keyword evidence="5" id="KW-0812">Transmembrane</keyword>